<keyword evidence="5" id="KW-0408">Iron</keyword>
<evidence type="ECO:0000256" key="6">
    <source>
        <dbReference type="ARBA" id="ARBA00023014"/>
    </source>
</evidence>
<dbReference type="GO" id="GO:0046872">
    <property type="term" value="F:metal ion binding"/>
    <property type="evidence" value="ECO:0007669"/>
    <property type="project" value="UniProtKB-KW"/>
</dbReference>
<evidence type="ECO:0000256" key="3">
    <source>
        <dbReference type="ARBA" id="ARBA00022714"/>
    </source>
</evidence>
<dbReference type="SUPFAM" id="SSF50022">
    <property type="entry name" value="ISP domain"/>
    <property type="match status" value="1"/>
</dbReference>
<dbReference type="GO" id="GO:0016020">
    <property type="term" value="C:membrane"/>
    <property type="evidence" value="ECO:0007669"/>
    <property type="project" value="InterPro"/>
</dbReference>
<keyword evidence="7" id="KW-1015">Disulfide bond</keyword>
<evidence type="ECO:0000256" key="8">
    <source>
        <dbReference type="ARBA" id="ARBA00029586"/>
    </source>
</evidence>
<name>A0A1H7UUC4_9ACTN</name>
<reference evidence="12 13" key="1">
    <citation type="submission" date="2016-10" db="EMBL/GenBank/DDBJ databases">
        <authorList>
            <person name="de Groot N.N."/>
        </authorList>
    </citation>
    <scope>NUCLEOTIDE SEQUENCE [LARGE SCALE GENOMIC DNA]</scope>
    <source>
        <strain evidence="12 13">DSM 43357</strain>
    </source>
</reference>
<feature type="compositionally biased region" description="Low complexity" evidence="10">
    <location>
        <begin position="36"/>
        <end position="49"/>
    </location>
</feature>
<dbReference type="Proteomes" id="UP000198953">
    <property type="component" value="Unassembled WGS sequence"/>
</dbReference>
<dbReference type="AlphaFoldDB" id="A0A1H7UUC4"/>
<dbReference type="Pfam" id="PF00355">
    <property type="entry name" value="Rieske"/>
    <property type="match status" value="1"/>
</dbReference>
<dbReference type="GO" id="GO:0004497">
    <property type="term" value="F:monooxygenase activity"/>
    <property type="evidence" value="ECO:0007669"/>
    <property type="project" value="UniProtKB-ARBA"/>
</dbReference>
<dbReference type="Gene3D" id="2.102.10.10">
    <property type="entry name" value="Rieske [2Fe-2S] iron-sulphur domain"/>
    <property type="match status" value="1"/>
</dbReference>
<evidence type="ECO:0000256" key="4">
    <source>
        <dbReference type="ARBA" id="ARBA00022723"/>
    </source>
</evidence>
<keyword evidence="3" id="KW-0001">2Fe-2S</keyword>
<feature type="region of interest" description="Disordered" evidence="10">
    <location>
        <begin position="36"/>
        <end position="68"/>
    </location>
</feature>
<evidence type="ECO:0000256" key="10">
    <source>
        <dbReference type="SAM" id="MobiDB-lite"/>
    </source>
</evidence>
<dbReference type="CDD" id="cd03467">
    <property type="entry name" value="Rieske"/>
    <property type="match status" value="1"/>
</dbReference>
<evidence type="ECO:0000256" key="1">
    <source>
        <dbReference type="ARBA" id="ARBA00002494"/>
    </source>
</evidence>
<keyword evidence="12" id="KW-0560">Oxidoreductase</keyword>
<feature type="domain" description="Rieske" evidence="11">
    <location>
        <begin position="68"/>
        <end position="160"/>
    </location>
</feature>
<keyword evidence="12" id="KW-0223">Dioxygenase</keyword>
<evidence type="ECO:0000256" key="7">
    <source>
        <dbReference type="ARBA" id="ARBA00023157"/>
    </source>
</evidence>
<proteinExistence type="predicted"/>
<evidence type="ECO:0000313" key="12">
    <source>
        <dbReference type="EMBL" id="SEM00285.1"/>
    </source>
</evidence>
<dbReference type="FunFam" id="2.102.10.10:FF:000016">
    <property type="entry name" value="Nitrite reductase/ring-hydroxylating ferredoxin subunit"/>
    <property type="match status" value="1"/>
</dbReference>
<dbReference type="InterPro" id="IPR036922">
    <property type="entry name" value="Rieske_2Fe-2S_sf"/>
</dbReference>
<dbReference type="PRINTS" id="PR00162">
    <property type="entry name" value="RIESKE"/>
</dbReference>
<dbReference type="InterPro" id="IPR005805">
    <property type="entry name" value="Rieske_Fe-S_prot_C"/>
</dbReference>
<dbReference type="PROSITE" id="PS51257">
    <property type="entry name" value="PROKAR_LIPOPROTEIN"/>
    <property type="match status" value="1"/>
</dbReference>
<dbReference type="STRING" id="46177.SAMN05660976_03951"/>
<evidence type="ECO:0000256" key="2">
    <source>
        <dbReference type="ARBA" id="ARBA00015816"/>
    </source>
</evidence>
<evidence type="ECO:0000259" key="11">
    <source>
        <dbReference type="PROSITE" id="PS51296"/>
    </source>
</evidence>
<dbReference type="GO" id="GO:0051537">
    <property type="term" value="F:2 iron, 2 sulfur cluster binding"/>
    <property type="evidence" value="ECO:0007669"/>
    <property type="project" value="UniProtKB-KW"/>
</dbReference>
<comment type="function">
    <text evidence="1">Iron-sulfur subunit of the cytochrome bc1 complex, an essential component of the respiratory electron transport chain required for ATP synthesis. The bc1 complex catalyzes the oxidation of menaquinol and the reduction of cytochrome c in the respiratory chain. The bc1 complex operates through a Q-cycle mechanism that couples electron transfer to generation of the proton gradient that drives ATP synthesis.</text>
</comment>
<keyword evidence="6" id="KW-0411">Iron-sulfur</keyword>
<keyword evidence="13" id="KW-1185">Reference proteome</keyword>
<feature type="compositionally biased region" description="Gly residues" evidence="10">
    <location>
        <begin position="50"/>
        <end position="67"/>
    </location>
</feature>
<keyword evidence="4" id="KW-0479">Metal-binding</keyword>
<evidence type="ECO:0000313" key="13">
    <source>
        <dbReference type="Proteomes" id="UP000198953"/>
    </source>
</evidence>
<sequence>MGDDLTRRRTVIAGVGASGLALALTACGGTDTAGSATGSSTASATAPTAGSGGTGSAQPGAGQGAGQGALATTADIPVGGGTVFKEQKVVVTQPTAGQFKAFSAVCTHRGCVVAAVAEGLIGCPCHGSKFKIEDGSVANGPADKPLPEQQIKVEGDQITLA</sequence>
<organism evidence="12 13">
    <name type="scientific">Nonomuraea pusilla</name>
    <dbReference type="NCBI Taxonomy" id="46177"/>
    <lineage>
        <taxon>Bacteria</taxon>
        <taxon>Bacillati</taxon>
        <taxon>Actinomycetota</taxon>
        <taxon>Actinomycetes</taxon>
        <taxon>Streptosporangiales</taxon>
        <taxon>Streptosporangiaceae</taxon>
        <taxon>Nonomuraea</taxon>
    </lineage>
</organism>
<dbReference type="EMBL" id="FOBF01000008">
    <property type="protein sequence ID" value="SEM00285.1"/>
    <property type="molecule type" value="Genomic_DNA"/>
</dbReference>
<dbReference type="GO" id="GO:0051213">
    <property type="term" value="F:dioxygenase activity"/>
    <property type="evidence" value="ECO:0007669"/>
    <property type="project" value="UniProtKB-KW"/>
</dbReference>
<comment type="cofactor">
    <cofactor evidence="9">
        <name>[2Fe-2S] cluster</name>
        <dbReference type="ChEBI" id="CHEBI:190135"/>
    </cofactor>
</comment>
<dbReference type="GO" id="GO:0016705">
    <property type="term" value="F:oxidoreductase activity, acting on paired donors, with incorporation or reduction of molecular oxygen"/>
    <property type="evidence" value="ECO:0007669"/>
    <property type="project" value="UniProtKB-ARBA"/>
</dbReference>
<accession>A0A1H7UUC4</accession>
<evidence type="ECO:0000256" key="5">
    <source>
        <dbReference type="ARBA" id="ARBA00023004"/>
    </source>
</evidence>
<dbReference type="PANTHER" id="PTHR10134">
    <property type="entry name" value="CYTOCHROME B-C1 COMPLEX SUBUNIT RIESKE, MITOCHONDRIAL"/>
    <property type="match status" value="1"/>
</dbReference>
<dbReference type="InterPro" id="IPR014349">
    <property type="entry name" value="Rieske_Fe-S_prot"/>
</dbReference>
<dbReference type="InterPro" id="IPR017941">
    <property type="entry name" value="Rieske_2Fe-2S"/>
</dbReference>
<dbReference type="PROSITE" id="PS51296">
    <property type="entry name" value="RIESKE"/>
    <property type="match status" value="1"/>
</dbReference>
<gene>
    <name evidence="12" type="ORF">SAMN05660976_03951</name>
</gene>
<dbReference type="OrthoDB" id="25106at2"/>
<dbReference type="RefSeq" id="WP_091101974.1">
    <property type="nucleotide sequence ID" value="NZ_FOBF01000008.1"/>
</dbReference>
<protein>
    <recommendedName>
        <fullName evidence="2">Cytochrome bc1 complex Rieske iron-sulfur subunit</fullName>
    </recommendedName>
    <alternativeName>
        <fullName evidence="8">Cytochrome bc1 reductase complex subunit QcrA</fullName>
    </alternativeName>
</protein>
<evidence type="ECO:0000256" key="9">
    <source>
        <dbReference type="ARBA" id="ARBA00034078"/>
    </source>
</evidence>